<dbReference type="PROSITE" id="PS50143">
    <property type="entry name" value="BIR_REPEAT_2"/>
    <property type="match status" value="2"/>
</dbReference>
<evidence type="ECO:0000256" key="2">
    <source>
        <dbReference type="ARBA" id="ARBA00022723"/>
    </source>
</evidence>
<dbReference type="CDD" id="cd00022">
    <property type="entry name" value="BIR"/>
    <property type="match status" value="1"/>
</dbReference>
<dbReference type="PANTHER" id="PTHR10044">
    <property type="entry name" value="INHIBITOR OF APOPTOSIS"/>
    <property type="match status" value="1"/>
</dbReference>
<dbReference type="AlphaFoldDB" id="A0AAN9BW21"/>
<dbReference type="GO" id="GO:0008270">
    <property type="term" value="F:zinc ion binding"/>
    <property type="evidence" value="ECO:0007669"/>
    <property type="project" value="UniProtKB-KW"/>
</dbReference>
<evidence type="ECO:0000259" key="7">
    <source>
        <dbReference type="PROSITE" id="PS50089"/>
    </source>
</evidence>
<keyword evidence="9" id="KW-1185">Reference proteome</keyword>
<feature type="region of interest" description="Disordered" evidence="6">
    <location>
        <begin position="393"/>
        <end position="416"/>
    </location>
</feature>
<keyword evidence="2" id="KW-0479">Metal-binding</keyword>
<dbReference type="SMART" id="SM00238">
    <property type="entry name" value="BIR"/>
    <property type="match status" value="2"/>
</dbReference>
<evidence type="ECO:0000256" key="1">
    <source>
        <dbReference type="ARBA" id="ARBA00006672"/>
    </source>
</evidence>
<evidence type="ECO:0000313" key="8">
    <source>
        <dbReference type="EMBL" id="KAK7113741.1"/>
    </source>
</evidence>
<dbReference type="InterPro" id="IPR013083">
    <property type="entry name" value="Znf_RING/FYVE/PHD"/>
</dbReference>
<comment type="caution">
    <text evidence="8">The sequence shown here is derived from an EMBL/GenBank/DDBJ whole genome shotgun (WGS) entry which is preliminary data.</text>
</comment>
<dbReference type="SMART" id="SM00184">
    <property type="entry name" value="RING"/>
    <property type="match status" value="1"/>
</dbReference>
<dbReference type="PROSITE" id="PS50089">
    <property type="entry name" value="ZF_RING_2"/>
    <property type="match status" value="1"/>
</dbReference>
<dbReference type="EMBL" id="JBAMIC010000002">
    <property type="protein sequence ID" value="KAK7113741.1"/>
    <property type="molecule type" value="Genomic_DNA"/>
</dbReference>
<feature type="domain" description="RING-type" evidence="7">
    <location>
        <begin position="710"/>
        <end position="745"/>
    </location>
</feature>
<comment type="similarity">
    <text evidence="1">Belongs to the IAP family.</text>
</comment>
<dbReference type="FunFam" id="1.10.1170.10:FF:000002">
    <property type="entry name" value="Baculoviral IAP repeat containing 7"/>
    <property type="match status" value="1"/>
</dbReference>
<name>A0AAN9BW21_9CAEN</name>
<gene>
    <name evidence="8" type="ORF">V1264_012977</name>
</gene>
<evidence type="ECO:0000313" key="9">
    <source>
        <dbReference type="Proteomes" id="UP001374579"/>
    </source>
</evidence>
<organism evidence="8 9">
    <name type="scientific">Littorina saxatilis</name>
    <dbReference type="NCBI Taxonomy" id="31220"/>
    <lineage>
        <taxon>Eukaryota</taxon>
        <taxon>Metazoa</taxon>
        <taxon>Spiralia</taxon>
        <taxon>Lophotrochozoa</taxon>
        <taxon>Mollusca</taxon>
        <taxon>Gastropoda</taxon>
        <taxon>Caenogastropoda</taxon>
        <taxon>Littorinimorpha</taxon>
        <taxon>Littorinoidea</taxon>
        <taxon>Littorinidae</taxon>
        <taxon>Littorina</taxon>
    </lineage>
</organism>
<keyword evidence="3 5" id="KW-0863">Zinc-finger</keyword>
<dbReference type="InterPro" id="IPR050784">
    <property type="entry name" value="IAP"/>
</dbReference>
<dbReference type="InterPro" id="IPR001370">
    <property type="entry name" value="BIR_rpt"/>
</dbReference>
<dbReference type="SUPFAM" id="SSF57924">
    <property type="entry name" value="Inhibitor of apoptosis (IAP) repeat"/>
    <property type="match status" value="2"/>
</dbReference>
<dbReference type="Pfam" id="PF00653">
    <property type="entry name" value="BIR"/>
    <property type="match status" value="1"/>
</dbReference>
<dbReference type="Pfam" id="PF13920">
    <property type="entry name" value="zf-C3HC4_3"/>
    <property type="match status" value="1"/>
</dbReference>
<dbReference type="Proteomes" id="UP001374579">
    <property type="component" value="Unassembled WGS sequence"/>
</dbReference>
<proteinExistence type="inferred from homology"/>
<evidence type="ECO:0000256" key="5">
    <source>
        <dbReference type="PROSITE-ProRule" id="PRU00175"/>
    </source>
</evidence>
<keyword evidence="4" id="KW-0862">Zinc</keyword>
<dbReference type="InterPro" id="IPR001841">
    <property type="entry name" value="Znf_RING"/>
</dbReference>
<dbReference type="GO" id="GO:0005737">
    <property type="term" value="C:cytoplasm"/>
    <property type="evidence" value="ECO:0007669"/>
    <property type="project" value="TreeGrafter"/>
</dbReference>
<evidence type="ECO:0000256" key="4">
    <source>
        <dbReference type="ARBA" id="ARBA00022833"/>
    </source>
</evidence>
<dbReference type="GO" id="GO:0005634">
    <property type="term" value="C:nucleus"/>
    <property type="evidence" value="ECO:0007669"/>
    <property type="project" value="TreeGrafter"/>
</dbReference>
<evidence type="ECO:0000256" key="6">
    <source>
        <dbReference type="SAM" id="MobiDB-lite"/>
    </source>
</evidence>
<accession>A0AAN9BW21</accession>
<protein>
    <recommendedName>
        <fullName evidence="7">RING-type domain-containing protein</fullName>
    </recommendedName>
</protein>
<dbReference type="Gene3D" id="1.10.1170.10">
    <property type="entry name" value="Inhibitor Of Apoptosis Protein (2mihbC-IAP-1), Chain A"/>
    <property type="match status" value="2"/>
</dbReference>
<dbReference type="Gene3D" id="3.30.40.10">
    <property type="entry name" value="Zinc/RING finger domain, C3HC4 (zinc finger)"/>
    <property type="match status" value="1"/>
</dbReference>
<feature type="region of interest" description="Disordered" evidence="6">
    <location>
        <begin position="193"/>
        <end position="219"/>
    </location>
</feature>
<sequence length="757" mass="84095">MEGPVRCGEMLYGTARPCNMRQESNGIVTTSHKKRRKKKAAGRLINFFKQATSCCTKNRSSSPPECEEDEDCRLKTVQDHDKDSVAVTLVGKIGRYDPASYQHVRKRMERNIAKDTGLSLRDGDNISSAGGIEQTFSKQRMLNSGHHRSSCSSQRRSLRCYDCQVLGRCPDVHTGATSEASHVKTVEVLNHGISPACDSPAKDKESASVSSVEAQDEHNMSIQNKTEASVVSAPSDPGVFGSLVDDLKEGVHQISAEISRDVYPQRRGRTREKFMNPSSMKRSSLRSLYNFRHFHRYPVPRNIRMIDINNFCYPRFAELQARRNTLKDCTDPQLNGYEFEELARVGWYFNRRALVTFCCGMEMPVTPNGHPLDVHIGLSPQCGFAQSLQKPPVGALAREDQAEEQQGSPEASGGVSEIRFSVPVQATEDVIVGYGIFSGAYEGAEGFQGAFQESRPGEHRSIDGDSYALAGAAEPSGASAYMENLVTNTTPLASERFQPFSGNPDQARQRPTGTMQNTFETAGRLFMRGNVQDPVGSARLLRDLEGDNGRRSPPDLTPADQINMDGRLNNYRARYPQFGFPTVRNWTFEGWPRTHSQTPSMLADGGFFYAGYGDSVLCYSCGIGVRHWLPMDDPWVEHARWRPACMYVQTIQGQDFIDAAVELSRNNRHPTYQEVRLDANRRRRAAEAGNGEDAPAPAALPGDDMTGLLCKVCYEEEMNTVLMPCRHLAVCTRCSGRVGTCPICRAHIESTFRANFG</sequence>
<evidence type="ECO:0000256" key="3">
    <source>
        <dbReference type="ARBA" id="ARBA00022771"/>
    </source>
</evidence>
<reference evidence="8 9" key="1">
    <citation type="submission" date="2024-02" db="EMBL/GenBank/DDBJ databases">
        <title>Chromosome-scale genome assembly of the rough periwinkle Littorina saxatilis.</title>
        <authorList>
            <person name="De Jode A."/>
            <person name="Faria R."/>
            <person name="Formenti G."/>
            <person name="Sims Y."/>
            <person name="Smith T.P."/>
            <person name="Tracey A."/>
            <person name="Wood J.M.D."/>
            <person name="Zagrodzka Z.B."/>
            <person name="Johannesson K."/>
            <person name="Butlin R.K."/>
            <person name="Leder E.H."/>
        </authorList>
    </citation>
    <scope>NUCLEOTIDE SEQUENCE [LARGE SCALE GENOMIC DNA]</scope>
    <source>
        <strain evidence="8">Snail1</strain>
        <tissue evidence="8">Muscle</tissue>
    </source>
</reference>
<dbReference type="GO" id="GO:0051726">
    <property type="term" value="P:regulation of cell cycle"/>
    <property type="evidence" value="ECO:0007669"/>
    <property type="project" value="TreeGrafter"/>
</dbReference>